<dbReference type="Gene3D" id="3.40.50.1820">
    <property type="entry name" value="alpha/beta hydrolase"/>
    <property type="match status" value="1"/>
</dbReference>
<evidence type="ECO:0000313" key="4">
    <source>
        <dbReference type="Proteomes" id="UP001202550"/>
    </source>
</evidence>
<dbReference type="SUPFAM" id="SSF53474">
    <property type="entry name" value="alpha/beta-Hydrolases"/>
    <property type="match status" value="1"/>
</dbReference>
<comment type="caution">
    <text evidence="3">The sequence shown here is derived from an EMBL/GenBank/DDBJ whole genome shotgun (WGS) entry which is preliminary data.</text>
</comment>
<keyword evidence="1 3" id="KW-0378">Hydrolase</keyword>
<proteinExistence type="predicted"/>
<dbReference type="InterPro" id="IPR000073">
    <property type="entry name" value="AB_hydrolase_1"/>
</dbReference>
<gene>
    <name evidence="3" type="ORF">M3N55_09005</name>
</gene>
<reference evidence="3 4" key="1">
    <citation type="submission" date="2022-05" db="EMBL/GenBank/DDBJ databases">
        <title>Seasonal and diel survey of microbial diversity of the Tyrrhenian coast.</title>
        <authorList>
            <person name="Gattoni G."/>
            <person name="Corral P."/>
        </authorList>
    </citation>
    <scope>NUCLEOTIDE SEQUENCE [LARGE SCALE GENOMIC DNA]</scope>
    <source>
        <strain evidence="3 4">V10</strain>
    </source>
</reference>
<protein>
    <submittedName>
        <fullName evidence="3">Alpha/beta fold hydrolase</fullName>
    </submittedName>
</protein>
<dbReference type="Proteomes" id="UP001202550">
    <property type="component" value="Unassembled WGS sequence"/>
</dbReference>
<dbReference type="PRINTS" id="PR00111">
    <property type="entry name" value="ABHYDROLASE"/>
</dbReference>
<dbReference type="RefSeq" id="WP_249058197.1">
    <property type="nucleotide sequence ID" value="NZ_JALZWP010000007.1"/>
</dbReference>
<dbReference type="GO" id="GO:0016787">
    <property type="term" value="F:hydrolase activity"/>
    <property type="evidence" value="ECO:0007669"/>
    <property type="project" value="UniProtKB-KW"/>
</dbReference>
<evidence type="ECO:0000313" key="3">
    <source>
        <dbReference type="EMBL" id="MCL1628870.1"/>
    </source>
</evidence>
<dbReference type="Pfam" id="PF00561">
    <property type="entry name" value="Abhydrolase_1"/>
    <property type="match status" value="1"/>
</dbReference>
<dbReference type="PANTHER" id="PTHR46118">
    <property type="entry name" value="PROTEIN ABHD11"/>
    <property type="match status" value="1"/>
</dbReference>
<evidence type="ECO:0000259" key="2">
    <source>
        <dbReference type="Pfam" id="PF00561"/>
    </source>
</evidence>
<dbReference type="EMBL" id="JALZWP010000007">
    <property type="protein sequence ID" value="MCL1628870.1"/>
    <property type="molecule type" value="Genomic_DNA"/>
</dbReference>
<sequence length="255" mass="27560">MQLAQDSYGAAGAAPPLLIVHGLFGSARNWGALAKRLSNDRQVIAVDMRNHGSSPWAEGHDYPAMAADLANVVGAQGAPMDVLGHSMGGKAAMMLALARPDLVNRLLVADIAPVAYTHSQSHLIAAMSRLDPASFSARSDADAALAENVTDPGVRAFLLQSLDLRSTPPRWRLNLDVLDREMDKITAWPGSVQGEFNRPTLFLSGAKSDYVLPEHRPAIKALFPNAKFAKIPNAGHWLHAEEPRAFEQTARAWFD</sequence>
<organism evidence="3 4">
    <name type="scientific">Roseinatronobacter domitianus</name>
    <dbReference type="NCBI Taxonomy" id="2940293"/>
    <lineage>
        <taxon>Bacteria</taxon>
        <taxon>Pseudomonadati</taxon>
        <taxon>Pseudomonadota</taxon>
        <taxon>Alphaproteobacteria</taxon>
        <taxon>Rhodobacterales</taxon>
        <taxon>Paracoccaceae</taxon>
        <taxon>Roseinatronobacter</taxon>
    </lineage>
</organism>
<accession>A0ABT0M371</accession>
<evidence type="ECO:0000256" key="1">
    <source>
        <dbReference type="ARBA" id="ARBA00022801"/>
    </source>
</evidence>
<dbReference type="InterPro" id="IPR029058">
    <property type="entry name" value="AB_hydrolase_fold"/>
</dbReference>
<name>A0ABT0M371_9RHOB</name>
<keyword evidence="4" id="KW-1185">Reference proteome</keyword>
<feature type="domain" description="AB hydrolase-1" evidence="2">
    <location>
        <begin position="15"/>
        <end position="243"/>
    </location>
</feature>
<dbReference type="PANTHER" id="PTHR46118:SF4">
    <property type="entry name" value="PROTEIN ABHD11"/>
    <property type="match status" value="1"/>
</dbReference>